<feature type="domain" description="Glycosyltransferase 2-like" evidence="1">
    <location>
        <begin position="6"/>
        <end position="122"/>
    </location>
</feature>
<evidence type="ECO:0000313" key="2">
    <source>
        <dbReference type="EMBL" id="RYV53065.1"/>
    </source>
</evidence>
<dbReference type="EMBL" id="SDWW01000001">
    <property type="protein sequence ID" value="RYV53065.1"/>
    <property type="molecule type" value="Genomic_DNA"/>
</dbReference>
<dbReference type="Pfam" id="PF00535">
    <property type="entry name" value="Glycos_transf_2"/>
    <property type="match status" value="1"/>
</dbReference>
<dbReference type="Proteomes" id="UP000293764">
    <property type="component" value="Unassembled WGS sequence"/>
</dbReference>
<dbReference type="CDD" id="cd00761">
    <property type="entry name" value="Glyco_tranf_GTA_type"/>
    <property type="match status" value="1"/>
</dbReference>
<dbReference type="InterPro" id="IPR029044">
    <property type="entry name" value="Nucleotide-diphossugar_trans"/>
</dbReference>
<protein>
    <submittedName>
        <fullName evidence="2">Glycosyltransferase family 2 protein</fullName>
    </submittedName>
</protein>
<dbReference type="AlphaFoldDB" id="A0A4Q5N4E6"/>
<reference evidence="2 3" key="1">
    <citation type="submission" date="2019-01" db="EMBL/GenBank/DDBJ databases">
        <title>Novel species of Cellulomonas.</title>
        <authorList>
            <person name="Liu Q."/>
            <person name="Xin Y.-H."/>
        </authorList>
    </citation>
    <scope>NUCLEOTIDE SEQUENCE [LARGE SCALE GENOMIC DNA]</scope>
    <source>
        <strain evidence="2 3">HLT2-17</strain>
    </source>
</reference>
<dbReference type="PANTHER" id="PTHR22916:SF3">
    <property type="entry name" value="UDP-GLCNAC:BETAGAL BETA-1,3-N-ACETYLGLUCOSAMINYLTRANSFERASE-LIKE PROTEIN 1"/>
    <property type="match status" value="1"/>
</dbReference>
<keyword evidence="3" id="KW-1185">Reference proteome</keyword>
<dbReference type="GO" id="GO:0016758">
    <property type="term" value="F:hexosyltransferase activity"/>
    <property type="evidence" value="ECO:0007669"/>
    <property type="project" value="UniProtKB-ARBA"/>
</dbReference>
<keyword evidence="2" id="KW-0808">Transferase</keyword>
<name>A0A4Q5N4E6_9MICO</name>
<dbReference type="PANTHER" id="PTHR22916">
    <property type="entry name" value="GLYCOSYLTRANSFERASE"/>
    <property type="match status" value="1"/>
</dbReference>
<organism evidence="2 3">
    <name type="scientific">Pengzhenrongella frigida</name>
    <dbReference type="NCBI Taxonomy" id="1259133"/>
    <lineage>
        <taxon>Bacteria</taxon>
        <taxon>Bacillati</taxon>
        <taxon>Actinomycetota</taxon>
        <taxon>Actinomycetes</taxon>
        <taxon>Micrococcales</taxon>
        <taxon>Pengzhenrongella</taxon>
    </lineage>
</organism>
<comment type="caution">
    <text evidence="2">The sequence shown here is derived from an EMBL/GenBank/DDBJ whole genome shotgun (WGS) entry which is preliminary data.</text>
</comment>
<evidence type="ECO:0000313" key="3">
    <source>
        <dbReference type="Proteomes" id="UP000293764"/>
    </source>
</evidence>
<accession>A0A4Q5N4E6</accession>
<dbReference type="Gene3D" id="3.90.550.10">
    <property type="entry name" value="Spore Coat Polysaccharide Biosynthesis Protein SpsA, Chain A"/>
    <property type="match status" value="1"/>
</dbReference>
<dbReference type="OrthoDB" id="396512at2"/>
<dbReference type="InterPro" id="IPR001173">
    <property type="entry name" value="Glyco_trans_2-like"/>
</dbReference>
<proteinExistence type="predicted"/>
<gene>
    <name evidence="2" type="ORF">EUA98_00630</name>
</gene>
<evidence type="ECO:0000259" key="1">
    <source>
        <dbReference type="Pfam" id="PF00535"/>
    </source>
</evidence>
<dbReference type="SUPFAM" id="SSF53448">
    <property type="entry name" value="Nucleotide-diphospho-sugar transferases"/>
    <property type="match status" value="1"/>
</dbReference>
<sequence>MKTLTLVVPCFNSAAYLHRCLDSLVQCGDDLEVLVVDDGSHDETGAIAEAYAERFPGTVRVIHQPNGGHGSAINTGLEHATGQYLKVVDSDDWLDVEALGRVLDSLRTMVADGADVDMVVSNFVYEKVDKRNKKAMRYRGVLPTGRVFSWDDVGQFGPSQYILMHSLIYRTDLLRECGLRLPEHTFYVDNLYAYVPLAHVERIVYLDEDLYRYFIGRSDQSVNESVMIGRVDQQLRINRMMIDHVGRVRRQPGISMGLCRYLIHYAEIVSAVSSVLLVRAGTVEARALKDGFWREVERDDPWLYRRLRRRSVLGQITNLPGRPGRGISMLAYRAAQWAVGFN</sequence>